<dbReference type="InterPro" id="IPR029044">
    <property type="entry name" value="Nucleotide-diphossugar_trans"/>
</dbReference>
<dbReference type="Proteomes" id="UP000031368">
    <property type="component" value="Chromosome"/>
</dbReference>
<dbReference type="InterPro" id="IPR019290">
    <property type="entry name" value="GlycosylTrfase-like_prok"/>
</dbReference>
<sequence>MSIFQHRLITAIIPVRLSKDKLYDEPERILRIIATLPESYEVLIVDYGTPDERKAELADVAARTNARLIRVETGREPFSIGHARDIGTQHATTPLVIYHDIDFLLSPQGYNRVIAEARLRGMFDNAYAFFALPGAYLTEDFTQRYLSLHESGDGEFADMQVHDGIMRNDKAVYEHHTFAISAIVANRLHLLAVGGHDRSFTGHGAEDFELMHRLTSYFNRGPRTREYYKNTKNNSILNYEGFRAYYALYGIDVFQRGTVISHLWHPRRKDVGYVGTNNQMRVSKAMHDYDRGATVIQPLEDLTSNEYTLVLVKPRTSPALSLRHAFPAFGRYSCIPEENFANADALVDFVSHEGFTRVFFLNPYGNEHRLSLYRALKDASIRYIAYDRGAYNNSWFFDTRGFLGESESYSRQYWDTPLSDDDRERTLEWIDRLRLNEETLEKNGASVGADHLRQSLQLGDRKVIFVALQRPSDTATIYFSGQCESAAGFNSWVAAMASAVDSRRYVVVAKKHPLETERPEIENIIFAPDDAHIRDLIDLSDKVVVINSGTGLIAATLGKPVICCGRAFYDHEGFTHTATSCGHLIQLAQQELSSDAETRLRFVKYLVNDFYSFGATEYIEKTKADGSLRRLSRRTVFSEIRGLTNEPIHFGEQPGGVSLDAPLFYSYGGRAAIMDAMARGRKSEISPLRRRLVPVVRPFIQLLGNSKDIKKYDKDPVGYFLSLKNPTYRAIGKMIFPPKRDFAGVLSPPNS</sequence>
<dbReference type="GO" id="GO:0000271">
    <property type="term" value="P:polysaccharide biosynthetic process"/>
    <property type="evidence" value="ECO:0007669"/>
    <property type="project" value="InterPro"/>
</dbReference>
<organism evidence="2 3">
    <name type="scientific">Rhizobium gallicum bv. gallicum R602sp</name>
    <dbReference type="NCBI Taxonomy" id="1041138"/>
    <lineage>
        <taxon>Bacteria</taxon>
        <taxon>Pseudomonadati</taxon>
        <taxon>Pseudomonadota</taxon>
        <taxon>Alphaproteobacteria</taxon>
        <taxon>Hyphomicrobiales</taxon>
        <taxon>Rhizobiaceae</taxon>
        <taxon>Rhizobium/Agrobacterium group</taxon>
        <taxon>Rhizobium</taxon>
    </lineage>
</organism>
<evidence type="ECO:0000313" key="3">
    <source>
        <dbReference type="Proteomes" id="UP000031368"/>
    </source>
</evidence>
<name>A0A0B4X735_9HYPH</name>
<dbReference type="Pfam" id="PF05159">
    <property type="entry name" value="Capsule_synth"/>
    <property type="match status" value="1"/>
</dbReference>
<evidence type="ECO:0000313" key="2">
    <source>
        <dbReference type="EMBL" id="AJD42383.1"/>
    </source>
</evidence>
<dbReference type="Gene3D" id="3.90.550.10">
    <property type="entry name" value="Spore Coat Polysaccharide Biosynthesis Protein SpsA, Chain A"/>
    <property type="match status" value="1"/>
</dbReference>
<gene>
    <name evidence="2" type="ORF">RGR602_CH03066</name>
</gene>
<reference evidence="2 3" key="1">
    <citation type="submission" date="2013-11" db="EMBL/GenBank/DDBJ databases">
        <title>Complete genome sequence of Rhizobium gallicum bv. gallicum R602.</title>
        <authorList>
            <person name="Bustos P."/>
            <person name="Santamaria R.I."/>
            <person name="Lozano L."/>
            <person name="Acosta J.L."/>
            <person name="Ormeno-Orrillo E."/>
            <person name="Rogel M.A."/>
            <person name="Romero D."/>
            <person name="Cevallos M.A."/>
            <person name="Martinez-Romero E."/>
            <person name="Gonzalez V."/>
        </authorList>
    </citation>
    <scope>NUCLEOTIDE SEQUENCE [LARGE SCALE GENOMIC DNA]</scope>
    <source>
        <strain evidence="2 3">R602</strain>
    </source>
</reference>
<dbReference type="EMBL" id="CP006877">
    <property type="protein sequence ID" value="AJD42383.1"/>
    <property type="molecule type" value="Genomic_DNA"/>
</dbReference>
<accession>A0A0B4X735</accession>
<dbReference type="AlphaFoldDB" id="A0A0B4X735"/>
<protein>
    <submittedName>
        <fullName evidence="2">Capsule polysaccharide biosynthesis protein</fullName>
    </submittedName>
</protein>
<dbReference type="Pfam" id="PF10111">
    <property type="entry name" value="Glyco_tranf_2_2"/>
    <property type="match status" value="1"/>
</dbReference>
<dbReference type="InterPro" id="IPR007833">
    <property type="entry name" value="Capsule_polysaccharide_synth"/>
</dbReference>
<feature type="domain" description="Glycosyltransferase 2-like prokaryotic type" evidence="1">
    <location>
        <begin position="11"/>
        <end position="279"/>
    </location>
</feature>
<dbReference type="SUPFAM" id="SSF53448">
    <property type="entry name" value="Nucleotide-diphospho-sugar transferases"/>
    <property type="match status" value="1"/>
</dbReference>
<dbReference type="CDD" id="cd00761">
    <property type="entry name" value="Glyco_tranf_GTA_type"/>
    <property type="match status" value="1"/>
</dbReference>
<keyword evidence="3" id="KW-1185">Reference proteome</keyword>
<evidence type="ECO:0000259" key="1">
    <source>
        <dbReference type="Pfam" id="PF10111"/>
    </source>
</evidence>
<proteinExistence type="predicted"/>
<dbReference type="KEGG" id="rga:RGR602_CH03066"/>
<dbReference type="HOGENOM" id="CLU_367130_0_0_5"/>
<dbReference type="GO" id="GO:0015774">
    <property type="term" value="P:polysaccharide transport"/>
    <property type="evidence" value="ECO:0007669"/>
    <property type="project" value="InterPro"/>
</dbReference>
<dbReference type="RefSeq" id="WP_052451584.1">
    <property type="nucleotide sequence ID" value="NZ_CP006877.1"/>
</dbReference>